<accession>A0A564YQF2</accession>
<keyword evidence="6 8" id="KW-0539">Nucleus</keyword>
<sequence length="231" mass="25783">MELNSPCHHQSDGRVAFSISNILSDNGDQRQGEEFSPRCYDWKTNDTLSSGSPSESRITESSMITLVQTLSGKLNHREVNSCQATGRNSFENLYINSIPPFCSGPIGELLRMKTAESQSGRQQKHQHKKTRTVFSRAQVIALEGAFESKRYLSSGERTSLAKFLKLTDTQVKIWFQNRRNKWKRQIPFKAGSIGIGSIPSLDPPGTCPIDFSSTSTSTPPVNVDECFLFSK</sequence>
<evidence type="ECO:0000256" key="3">
    <source>
        <dbReference type="ARBA" id="ARBA00023125"/>
    </source>
</evidence>
<dbReference type="PROSITE" id="PS00027">
    <property type="entry name" value="HOMEOBOX_1"/>
    <property type="match status" value="1"/>
</dbReference>
<evidence type="ECO:0000313" key="12">
    <source>
        <dbReference type="Proteomes" id="UP000321570"/>
    </source>
</evidence>
<evidence type="ECO:0000256" key="4">
    <source>
        <dbReference type="ARBA" id="ARBA00023155"/>
    </source>
</evidence>
<evidence type="ECO:0000256" key="7">
    <source>
        <dbReference type="ARBA" id="ARBA00038165"/>
    </source>
</evidence>
<dbReference type="AlphaFoldDB" id="A0A564YQF2"/>
<evidence type="ECO:0000256" key="8">
    <source>
        <dbReference type="PROSITE-ProRule" id="PRU00108"/>
    </source>
</evidence>
<organism evidence="11 12">
    <name type="scientific">Hymenolepis diminuta</name>
    <name type="common">Rat tapeworm</name>
    <dbReference type="NCBI Taxonomy" id="6216"/>
    <lineage>
        <taxon>Eukaryota</taxon>
        <taxon>Metazoa</taxon>
        <taxon>Spiralia</taxon>
        <taxon>Lophotrochozoa</taxon>
        <taxon>Platyhelminthes</taxon>
        <taxon>Cestoda</taxon>
        <taxon>Eucestoda</taxon>
        <taxon>Cyclophyllidea</taxon>
        <taxon>Hymenolepididae</taxon>
        <taxon>Hymenolepis</taxon>
    </lineage>
</organism>
<evidence type="ECO:0000259" key="10">
    <source>
        <dbReference type="PROSITE" id="PS50071"/>
    </source>
</evidence>
<evidence type="ECO:0000313" key="11">
    <source>
        <dbReference type="EMBL" id="VUZ49446.1"/>
    </source>
</evidence>
<dbReference type="PANTHER" id="PTHR46110">
    <property type="entry name" value="HOMEOBOX PROTEIN HMX"/>
    <property type="match status" value="1"/>
</dbReference>
<dbReference type="InterPro" id="IPR051300">
    <property type="entry name" value="HMX_Homeobox_TF"/>
</dbReference>
<keyword evidence="2" id="KW-0805">Transcription regulation</keyword>
<proteinExistence type="inferred from homology"/>
<dbReference type="GO" id="GO:0005634">
    <property type="term" value="C:nucleus"/>
    <property type="evidence" value="ECO:0007669"/>
    <property type="project" value="UniProtKB-SubCell"/>
</dbReference>
<gene>
    <name evidence="11" type="ORF">WMSIL1_LOCUS8451</name>
</gene>
<comment type="subcellular location">
    <subcellularLocation>
        <location evidence="1 8 9">Nucleus</location>
    </subcellularLocation>
</comment>
<dbReference type="PROSITE" id="PS50071">
    <property type="entry name" value="HOMEOBOX_2"/>
    <property type="match status" value="1"/>
</dbReference>
<evidence type="ECO:0000256" key="6">
    <source>
        <dbReference type="ARBA" id="ARBA00023242"/>
    </source>
</evidence>
<feature type="DNA-binding region" description="Homeobox" evidence="8">
    <location>
        <begin position="127"/>
        <end position="186"/>
    </location>
</feature>
<dbReference type="EMBL" id="CABIJS010000333">
    <property type="protein sequence ID" value="VUZ49446.1"/>
    <property type="molecule type" value="Genomic_DNA"/>
</dbReference>
<dbReference type="GO" id="GO:0000977">
    <property type="term" value="F:RNA polymerase II transcription regulatory region sequence-specific DNA binding"/>
    <property type="evidence" value="ECO:0007669"/>
    <property type="project" value="TreeGrafter"/>
</dbReference>
<comment type="similarity">
    <text evidence="7">Belongs to the HMX homeobox family.</text>
</comment>
<evidence type="ECO:0000256" key="2">
    <source>
        <dbReference type="ARBA" id="ARBA00023015"/>
    </source>
</evidence>
<dbReference type="GO" id="GO:0000981">
    <property type="term" value="F:DNA-binding transcription factor activity, RNA polymerase II-specific"/>
    <property type="evidence" value="ECO:0007669"/>
    <property type="project" value="InterPro"/>
</dbReference>
<dbReference type="Pfam" id="PF00046">
    <property type="entry name" value="Homeodomain"/>
    <property type="match status" value="1"/>
</dbReference>
<dbReference type="SUPFAM" id="SSF46689">
    <property type="entry name" value="Homeodomain-like"/>
    <property type="match status" value="1"/>
</dbReference>
<reference evidence="11 12" key="1">
    <citation type="submission" date="2019-07" db="EMBL/GenBank/DDBJ databases">
        <authorList>
            <person name="Jastrzebski P J."/>
            <person name="Paukszto L."/>
            <person name="Jastrzebski P J."/>
        </authorList>
    </citation>
    <scope>NUCLEOTIDE SEQUENCE [LARGE SCALE GENOMIC DNA]</scope>
    <source>
        <strain evidence="11 12">WMS-il1</strain>
    </source>
</reference>
<dbReference type="InterPro" id="IPR001356">
    <property type="entry name" value="HD"/>
</dbReference>
<name>A0A564YQF2_HYMDI</name>
<keyword evidence="12" id="KW-1185">Reference proteome</keyword>
<feature type="domain" description="Homeobox" evidence="10">
    <location>
        <begin position="125"/>
        <end position="185"/>
    </location>
</feature>
<dbReference type="Proteomes" id="UP000321570">
    <property type="component" value="Unassembled WGS sequence"/>
</dbReference>
<dbReference type="CDD" id="cd00086">
    <property type="entry name" value="homeodomain"/>
    <property type="match status" value="1"/>
</dbReference>
<dbReference type="InterPro" id="IPR017970">
    <property type="entry name" value="Homeobox_CS"/>
</dbReference>
<dbReference type="PRINTS" id="PR00024">
    <property type="entry name" value="HOMEOBOX"/>
</dbReference>
<keyword evidence="3 8" id="KW-0238">DNA-binding</keyword>
<dbReference type="InterPro" id="IPR020479">
    <property type="entry name" value="HD_metazoa"/>
</dbReference>
<evidence type="ECO:0000256" key="1">
    <source>
        <dbReference type="ARBA" id="ARBA00004123"/>
    </source>
</evidence>
<keyword evidence="5" id="KW-0804">Transcription</keyword>
<dbReference type="InterPro" id="IPR009057">
    <property type="entry name" value="Homeodomain-like_sf"/>
</dbReference>
<protein>
    <recommendedName>
        <fullName evidence="10">Homeobox domain-containing protein</fullName>
    </recommendedName>
</protein>
<evidence type="ECO:0000256" key="9">
    <source>
        <dbReference type="RuleBase" id="RU000682"/>
    </source>
</evidence>
<dbReference type="SMART" id="SM00389">
    <property type="entry name" value="HOX"/>
    <property type="match status" value="1"/>
</dbReference>
<dbReference type="PANTHER" id="PTHR46110:SF3">
    <property type="entry name" value="HOMEOBOX PROTEIN HMX"/>
    <property type="match status" value="1"/>
</dbReference>
<keyword evidence="4 8" id="KW-0371">Homeobox</keyword>
<dbReference type="Gene3D" id="1.10.10.60">
    <property type="entry name" value="Homeodomain-like"/>
    <property type="match status" value="1"/>
</dbReference>
<evidence type="ECO:0000256" key="5">
    <source>
        <dbReference type="ARBA" id="ARBA00023163"/>
    </source>
</evidence>